<dbReference type="Pfam" id="PF02656">
    <property type="entry name" value="DUF202"/>
    <property type="match status" value="1"/>
</dbReference>
<feature type="transmembrane region" description="Helical" evidence="5">
    <location>
        <begin position="54"/>
        <end position="78"/>
    </location>
</feature>
<feature type="domain" description="DUF202" evidence="6">
    <location>
        <begin position="16"/>
        <end position="82"/>
    </location>
</feature>
<evidence type="ECO:0000256" key="3">
    <source>
        <dbReference type="ARBA" id="ARBA00022989"/>
    </source>
</evidence>
<proteinExistence type="predicted"/>
<keyword evidence="2 5" id="KW-0812">Transmembrane</keyword>
<dbReference type="InterPro" id="IPR003807">
    <property type="entry name" value="DUF202"/>
</dbReference>
<evidence type="ECO:0000259" key="6">
    <source>
        <dbReference type="Pfam" id="PF02656"/>
    </source>
</evidence>
<dbReference type="Proteomes" id="UP001602013">
    <property type="component" value="Unassembled WGS sequence"/>
</dbReference>
<keyword evidence="3 5" id="KW-1133">Transmembrane helix</keyword>
<accession>A0ABW6T0A5</accession>
<comment type="caution">
    <text evidence="7">The sequence shown here is derived from an EMBL/GenBank/DDBJ whole genome shotgun (WGS) entry which is preliminary data.</text>
</comment>
<evidence type="ECO:0000256" key="1">
    <source>
        <dbReference type="ARBA" id="ARBA00004127"/>
    </source>
</evidence>
<keyword evidence="4 5" id="KW-0472">Membrane</keyword>
<feature type="transmembrane region" description="Helical" evidence="5">
    <location>
        <begin position="98"/>
        <end position="116"/>
    </location>
</feature>
<dbReference type="RefSeq" id="WP_387415292.1">
    <property type="nucleotide sequence ID" value="NZ_CP191998.1"/>
</dbReference>
<keyword evidence="8" id="KW-1185">Reference proteome</keyword>
<evidence type="ECO:0000256" key="5">
    <source>
        <dbReference type="SAM" id="Phobius"/>
    </source>
</evidence>
<gene>
    <name evidence="7" type="ORF">ACFYXI_27370</name>
</gene>
<evidence type="ECO:0000256" key="2">
    <source>
        <dbReference type="ARBA" id="ARBA00022692"/>
    </source>
</evidence>
<sequence length="117" mass="12226">MTDTEAGADPTLVSWDPGLPNERTRLAWVRTAVALCSLSLVATGVTVRHGMGGVALAAFSFGALCGTALLARVGARFLRLQRALHLGHPLNFMTDALLAWWGVLAVVAGAAIFVLSV</sequence>
<protein>
    <submittedName>
        <fullName evidence="7">DUF202 domain-containing protein</fullName>
    </submittedName>
</protein>
<reference evidence="7 8" key="1">
    <citation type="submission" date="2024-10" db="EMBL/GenBank/DDBJ databases">
        <title>The Natural Products Discovery Center: Release of the First 8490 Sequenced Strains for Exploring Actinobacteria Biosynthetic Diversity.</title>
        <authorList>
            <person name="Kalkreuter E."/>
            <person name="Kautsar S.A."/>
            <person name="Yang D."/>
            <person name="Bader C.D."/>
            <person name="Teijaro C.N."/>
            <person name="Fluegel L."/>
            <person name="Davis C.M."/>
            <person name="Simpson J.R."/>
            <person name="Lauterbach L."/>
            <person name="Steele A.D."/>
            <person name="Gui C."/>
            <person name="Meng S."/>
            <person name="Li G."/>
            <person name="Viehrig K."/>
            <person name="Ye F."/>
            <person name="Su P."/>
            <person name="Kiefer A.F."/>
            <person name="Nichols A."/>
            <person name="Cepeda A.J."/>
            <person name="Yan W."/>
            <person name="Fan B."/>
            <person name="Jiang Y."/>
            <person name="Adhikari A."/>
            <person name="Zheng C.-J."/>
            <person name="Schuster L."/>
            <person name="Cowan T.M."/>
            <person name="Smanski M.J."/>
            <person name="Chevrette M.G."/>
            <person name="De Carvalho L.P.S."/>
            <person name="Shen B."/>
        </authorList>
    </citation>
    <scope>NUCLEOTIDE SEQUENCE [LARGE SCALE GENOMIC DNA]</scope>
    <source>
        <strain evidence="7 8">NPDC002173</strain>
    </source>
</reference>
<feature type="transmembrane region" description="Helical" evidence="5">
    <location>
        <begin position="27"/>
        <end position="47"/>
    </location>
</feature>
<evidence type="ECO:0000256" key="4">
    <source>
        <dbReference type="ARBA" id="ARBA00023136"/>
    </source>
</evidence>
<comment type="subcellular location">
    <subcellularLocation>
        <location evidence="1">Endomembrane system</location>
        <topology evidence="1">Multi-pass membrane protein</topology>
    </subcellularLocation>
</comment>
<evidence type="ECO:0000313" key="8">
    <source>
        <dbReference type="Proteomes" id="UP001602013"/>
    </source>
</evidence>
<organism evidence="7 8">
    <name type="scientific">Microtetraspora malaysiensis</name>
    <dbReference type="NCBI Taxonomy" id="161358"/>
    <lineage>
        <taxon>Bacteria</taxon>
        <taxon>Bacillati</taxon>
        <taxon>Actinomycetota</taxon>
        <taxon>Actinomycetes</taxon>
        <taxon>Streptosporangiales</taxon>
        <taxon>Streptosporangiaceae</taxon>
        <taxon>Microtetraspora</taxon>
    </lineage>
</organism>
<evidence type="ECO:0000313" key="7">
    <source>
        <dbReference type="EMBL" id="MFF3669315.1"/>
    </source>
</evidence>
<dbReference type="EMBL" id="JBIASD010000020">
    <property type="protein sequence ID" value="MFF3669315.1"/>
    <property type="molecule type" value="Genomic_DNA"/>
</dbReference>
<name>A0ABW6T0A5_9ACTN</name>